<organism evidence="2 3">
    <name type="scientific">Nocardioides vastitatis</name>
    <dbReference type="NCBI Taxonomy" id="2568655"/>
    <lineage>
        <taxon>Bacteria</taxon>
        <taxon>Bacillati</taxon>
        <taxon>Actinomycetota</taxon>
        <taxon>Actinomycetes</taxon>
        <taxon>Propionibacteriales</taxon>
        <taxon>Nocardioidaceae</taxon>
        <taxon>Nocardioides</taxon>
    </lineage>
</organism>
<proteinExistence type="predicted"/>
<comment type="caution">
    <text evidence="2">The sequence shown here is derived from an EMBL/GenBank/DDBJ whole genome shotgun (WGS) entry which is preliminary data.</text>
</comment>
<dbReference type="Proteomes" id="UP001596072">
    <property type="component" value="Unassembled WGS sequence"/>
</dbReference>
<dbReference type="InterPro" id="IPR016181">
    <property type="entry name" value="Acyl_CoA_acyltransferase"/>
</dbReference>
<evidence type="ECO:0000313" key="3">
    <source>
        <dbReference type="Proteomes" id="UP001596072"/>
    </source>
</evidence>
<dbReference type="SUPFAM" id="SSF55729">
    <property type="entry name" value="Acyl-CoA N-acyltransferases (Nat)"/>
    <property type="match status" value="1"/>
</dbReference>
<gene>
    <name evidence="2" type="ORF">ACFPQB_02480</name>
</gene>
<dbReference type="Pfam" id="PF13480">
    <property type="entry name" value="Acetyltransf_6"/>
    <property type="match status" value="1"/>
</dbReference>
<name>A0ABW0ZC46_9ACTN</name>
<keyword evidence="3" id="KW-1185">Reference proteome</keyword>
<dbReference type="RefSeq" id="WP_168798316.1">
    <property type="nucleotide sequence ID" value="NZ_JBHSNS010000001.1"/>
</dbReference>
<reference evidence="3" key="1">
    <citation type="journal article" date="2019" name="Int. J. Syst. Evol. Microbiol.">
        <title>The Global Catalogue of Microorganisms (GCM) 10K type strain sequencing project: providing services to taxonomists for standard genome sequencing and annotation.</title>
        <authorList>
            <consortium name="The Broad Institute Genomics Platform"/>
            <consortium name="The Broad Institute Genome Sequencing Center for Infectious Disease"/>
            <person name="Wu L."/>
            <person name="Ma J."/>
        </authorList>
    </citation>
    <scope>NUCLEOTIDE SEQUENCE [LARGE SCALE GENOMIC DNA]</scope>
    <source>
        <strain evidence="3">YIM 94188</strain>
    </source>
</reference>
<sequence length="350" mass="39008">MSAQVLQTTDLGRHAARWDALVTASPLPSPFLRSWWLGSLDPKREPRFVLVLDGERLLGGLALQCRRVLGVEVLTVLGGGRLCPDHLDLVADPAREDDVVAALRSWFQGSARVLDLDGLREDALALDAFEGAVVTTTDITRCEPLSSDPAEYHAARSTSFTRKGRKARRRLECAGVEFRRTPPGEVESAFDAFEELHAVRDDRLPLLRHRDEIRRFVLAGVTAGEVRVHEAIRDDQRVAILIGFVTGDRWMTYQLARSLDHEMRDVGTVLRLSAVDDACLTGLTELDLLRGDEPYKRSFTTVSRRLLRVRAAHGLGGRALLTAARCVEAARHSLGIVRQQWLARTRRSRG</sequence>
<evidence type="ECO:0000313" key="2">
    <source>
        <dbReference type="EMBL" id="MFC5727768.1"/>
    </source>
</evidence>
<dbReference type="InterPro" id="IPR038740">
    <property type="entry name" value="BioF2-like_GNAT_dom"/>
</dbReference>
<protein>
    <submittedName>
        <fullName evidence="2">GNAT family N-acetyltransferase</fullName>
    </submittedName>
</protein>
<dbReference type="EMBL" id="JBHSNS010000001">
    <property type="protein sequence ID" value="MFC5727768.1"/>
    <property type="molecule type" value="Genomic_DNA"/>
</dbReference>
<evidence type="ECO:0000259" key="1">
    <source>
        <dbReference type="Pfam" id="PF13480"/>
    </source>
</evidence>
<feature type="domain" description="BioF2-like acetyltransferase" evidence="1">
    <location>
        <begin position="161"/>
        <end position="297"/>
    </location>
</feature>
<accession>A0ABW0ZC46</accession>
<dbReference type="Gene3D" id="3.40.630.30">
    <property type="match status" value="1"/>
</dbReference>